<dbReference type="Proteomes" id="UP001295469">
    <property type="component" value="Chromosome A09"/>
</dbReference>
<gene>
    <name evidence="1" type="ORF">DARMORV10_A09P17540.1</name>
</gene>
<evidence type="ECO:0000313" key="1">
    <source>
        <dbReference type="EMBL" id="CAF2040504.1"/>
    </source>
</evidence>
<proteinExistence type="predicted"/>
<protein>
    <submittedName>
        <fullName evidence="1">(rape) hypothetical protein</fullName>
    </submittedName>
</protein>
<dbReference type="EMBL" id="HG994363">
    <property type="protein sequence ID" value="CAF2040504.1"/>
    <property type="molecule type" value="Genomic_DNA"/>
</dbReference>
<organism evidence="1">
    <name type="scientific">Brassica napus</name>
    <name type="common">Rape</name>
    <dbReference type="NCBI Taxonomy" id="3708"/>
    <lineage>
        <taxon>Eukaryota</taxon>
        <taxon>Viridiplantae</taxon>
        <taxon>Streptophyta</taxon>
        <taxon>Embryophyta</taxon>
        <taxon>Tracheophyta</taxon>
        <taxon>Spermatophyta</taxon>
        <taxon>Magnoliopsida</taxon>
        <taxon>eudicotyledons</taxon>
        <taxon>Gunneridae</taxon>
        <taxon>Pentapetalae</taxon>
        <taxon>rosids</taxon>
        <taxon>malvids</taxon>
        <taxon>Brassicales</taxon>
        <taxon>Brassicaceae</taxon>
        <taxon>Brassiceae</taxon>
        <taxon>Brassica</taxon>
    </lineage>
</organism>
<accession>A0A816NW89</accession>
<name>A0A816NW89_BRANA</name>
<sequence>MEWQVEDSPQDFRVHSYCLHICKIFVNMIYQCVSLVFLIYEAQINITNGLR</sequence>
<reference evidence="1" key="1">
    <citation type="submission" date="2021-01" db="EMBL/GenBank/DDBJ databases">
        <authorList>
            <consortium name="Genoscope - CEA"/>
            <person name="William W."/>
        </authorList>
    </citation>
    <scope>NUCLEOTIDE SEQUENCE</scope>
</reference>
<dbReference type="AlphaFoldDB" id="A0A816NW89"/>